<organism evidence="10 11">
    <name type="scientific">Acidiferrimicrobium australe</name>
    <dbReference type="NCBI Taxonomy" id="2664430"/>
    <lineage>
        <taxon>Bacteria</taxon>
        <taxon>Bacillati</taxon>
        <taxon>Actinomycetota</taxon>
        <taxon>Acidimicrobiia</taxon>
        <taxon>Acidimicrobiales</taxon>
        <taxon>Acidimicrobiaceae</taxon>
        <taxon>Acidiferrimicrobium</taxon>
    </lineage>
</organism>
<keyword evidence="4 10" id="KW-0067">ATP-binding</keyword>
<keyword evidence="2 7" id="KW-0812">Transmembrane</keyword>
<dbReference type="InterPro" id="IPR011527">
    <property type="entry name" value="ABC1_TM_dom"/>
</dbReference>
<dbReference type="SUPFAM" id="SSF52540">
    <property type="entry name" value="P-loop containing nucleoside triphosphate hydrolases"/>
    <property type="match status" value="1"/>
</dbReference>
<dbReference type="Pfam" id="PF00664">
    <property type="entry name" value="ABC_membrane"/>
    <property type="match status" value="1"/>
</dbReference>
<evidence type="ECO:0000256" key="1">
    <source>
        <dbReference type="ARBA" id="ARBA00004651"/>
    </source>
</evidence>
<dbReference type="InterPro" id="IPR017871">
    <property type="entry name" value="ABC_transporter-like_CS"/>
</dbReference>
<dbReference type="InterPro" id="IPR027417">
    <property type="entry name" value="P-loop_NTPase"/>
</dbReference>
<comment type="subcellular location">
    <subcellularLocation>
        <location evidence="1">Cell membrane</location>
        <topology evidence="1">Multi-pass membrane protein</topology>
    </subcellularLocation>
</comment>
<evidence type="ECO:0000259" key="9">
    <source>
        <dbReference type="PROSITE" id="PS50929"/>
    </source>
</evidence>
<feature type="domain" description="ABC transmembrane type-1" evidence="9">
    <location>
        <begin position="33"/>
        <end position="315"/>
    </location>
</feature>
<feature type="transmembrane region" description="Helical" evidence="7">
    <location>
        <begin position="31"/>
        <end position="56"/>
    </location>
</feature>
<evidence type="ECO:0000256" key="2">
    <source>
        <dbReference type="ARBA" id="ARBA00022692"/>
    </source>
</evidence>
<comment type="caution">
    <text evidence="10">The sequence shown here is derived from an EMBL/GenBank/DDBJ whole genome shotgun (WGS) entry which is preliminary data.</text>
</comment>
<evidence type="ECO:0000256" key="4">
    <source>
        <dbReference type="ARBA" id="ARBA00022840"/>
    </source>
</evidence>
<feature type="transmembrane region" description="Helical" evidence="7">
    <location>
        <begin position="68"/>
        <end position="86"/>
    </location>
</feature>
<keyword evidence="5 7" id="KW-1133">Transmembrane helix</keyword>
<evidence type="ECO:0000313" key="10">
    <source>
        <dbReference type="EMBL" id="MST32390.1"/>
    </source>
</evidence>
<evidence type="ECO:0000256" key="5">
    <source>
        <dbReference type="ARBA" id="ARBA00022989"/>
    </source>
</evidence>
<keyword evidence="3" id="KW-0547">Nucleotide-binding</keyword>
<evidence type="ECO:0000256" key="7">
    <source>
        <dbReference type="SAM" id="Phobius"/>
    </source>
</evidence>
<dbReference type="InterPro" id="IPR003593">
    <property type="entry name" value="AAA+_ATPase"/>
</dbReference>
<reference evidence="10 11" key="1">
    <citation type="submission" date="2019-11" db="EMBL/GenBank/DDBJ databases">
        <title>Acidiferrimicrobium australis gen. nov., sp. nov., an acidophilic and obligately heterotrophic, member of the Actinobacteria that catalyses dissimilatory oxido- reduction of iron isolated from metal-rich acidic water in Chile.</title>
        <authorList>
            <person name="Gonzalez D."/>
            <person name="Huber K."/>
            <person name="Hedrich S."/>
            <person name="Rojas-Villalobos C."/>
            <person name="Quatrini R."/>
            <person name="Dinamarca M.A."/>
            <person name="Schwarz A."/>
            <person name="Canales C."/>
            <person name="Nancucheo I."/>
        </authorList>
    </citation>
    <scope>NUCLEOTIDE SEQUENCE [LARGE SCALE GENOMIC DNA]</scope>
    <source>
        <strain evidence="10 11">USS-CCA1</strain>
    </source>
</reference>
<dbReference type="CDD" id="cd18546">
    <property type="entry name" value="ABC_6TM_Rv0194_D2_like"/>
    <property type="match status" value="1"/>
</dbReference>
<dbReference type="PROSITE" id="PS50893">
    <property type="entry name" value="ABC_TRANSPORTER_2"/>
    <property type="match status" value="1"/>
</dbReference>
<dbReference type="InterPro" id="IPR003439">
    <property type="entry name" value="ABC_transporter-like_ATP-bd"/>
</dbReference>
<dbReference type="PROSITE" id="PS50929">
    <property type="entry name" value="ABC_TM1F"/>
    <property type="match status" value="1"/>
</dbReference>
<protein>
    <submittedName>
        <fullName evidence="10">ATP-binding cassette domain-containing protein</fullName>
    </submittedName>
</protein>
<keyword evidence="11" id="KW-1185">Reference proteome</keyword>
<evidence type="ECO:0000256" key="6">
    <source>
        <dbReference type="ARBA" id="ARBA00023136"/>
    </source>
</evidence>
<dbReference type="Proteomes" id="UP000437736">
    <property type="component" value="Unassembled WGS sequence"/>
</dbReference>
<dbReference type="Pfam" id="PF00005">
    <property type="entry name" value="ABC_tran"/>
    <property type="match status" value="1"/>
</dbReference>
<evidence type="ECO:0000313" key="11">
    <source>
        <dbReference type="Proteomes" id="UP000437736"/>
    </source>
</evidence>
<dbReference type="EMBL" id="WJHE01000285">
    <property type="protein sequence ID" value="MST32390.1"/>
    <property type="molecule type" value="Genomic_DNA"/>
</dbReference>
<proteinExistence type="predicted"/>
<evidence type="ECO:0000256" key="3">
    <source>
        <dbReference type="ARBA" id="ARBA00022741"/>
    </source>
</evidence>
<dbReference type="SMART" id="SM00382">
    <property type="entry name" value="AAA"/>
    <property type="match status" value="1"/>
</dbReference>
<dbReference type="SUPFAM" id="SSF90123">
    <property type="entry name" value="ABC transporter transmembrane region"/>
    <property type="match status" value="1"/>
</dbReference>
<feature type="transmembrane region" description="Helical" evidence="7">
    <location>
        <begin position="157"/>
        <end position="186"/>
    </location>
</feature>
<gene>
    <name evidence="10" type="ORF">GHK86_06605</name>
</gene>
<feature type="domain" description="ABC transporter" evidence="8">
    <location>
        <begin position="348"/>
        <end position="582"/>
    </location>
</feature>
<dbReference type="InterPro" id="IPR039421">
    <property type="entry name" value="Type_1_exporter"/>
</dbReference>
<feature type="transmembrane region" description="Helical" evidence="7">
    <location>
        <begin position="265"/>
        <end position="295"/>
    </location>
</feature>
<dbReference type="GO" id="GO:0005524">
    <property type="term" value="F:ATP binding"/>
    <property type="evidence" value="ECO:0007669"/>
    <property type="project" value="UniProtKB-KW"/>
</dbReference>
<evidence type="ECO:0000259" key="8">
    <source>
        <dbReference type="PROSITE" id="PS50893"/>
    </source>
</evidence>
<accession>A0ABW9QS69</accession>
<dbReference type="PANTHER" id="PTHR43394">
    <property type="entry name" value="ATP-DEPENDENT PERMEASE MDL1, MITOCHONDRIAL"/>
    <property type="match status" value="1"/>
</dbReference>
<dbReference type="Gene3D" id="1.20.1560.10">
    <property type="entry name" value="ABC transporter type 1, transmembrane domain"/>
    <property type="match status" value="1"/>
</dbReference>
<dbReference type="Gene3D" id="3.40.50.300">
    <property type="entry name" value="P-loop containing nucleotide triphosphate hydrolases"/>
    <property type="match status" value="1"/>
</dbReference>
<keyword evidence="6 7" id="KW-0472">Membrane</keyword>
<sequence>MTATAVAGIGPSQQRLGRAAWQMMRPYRGKVSLAMVTVVGALATTLAGPALVEYLINRGLVHHHSMRVVDIAGGTYLAVAVASFAFTRWQTSLLSGTGELVLNDLRKRVFAHLLSQPMAFYDSESSGQLLSRMTADIDTLESLVQSGIGTFVMSVGLFFASVVVLIVISPLLFLATAACLVPIVVASAHYRTASTKAYRAVRLRIGETVSSLDEGLAGVRVIQAFRQEETVGEAFDRRNAEQLAAELHTVRLASVFFPKVEGTGVLATAAILLVGGLFVHLHLTSIGAVAAYVLYVGNLFNSIQSLSQLFDLLQSSGAALSTVVTLLDTEPTMTDPEDPLPLPDRGPLELADVHFAYDGERPVMSAVDLEIAAGEHVVLVGPTGAGKSTLAKLIGRLYDPARGAIRFGGVDLRCSSLAGLRRRIVIVPQEGFLFRGTVLDNVRIGRPGARETDVRQAVEALGLTDRFAELPDGLLTEVGERGSHLSAGERQLVSLVRAALTDPAVLVMDEATSSVDPGTERWVETALAKLTEGRTTITVAHRLTIAQRADRVALIDQGQVLEVGSHDELVASGGAYADLFAAWQGTAEPTG</sequence>
<dbReference type="PANTHER" id="PTHR43394:SF1">
    <property type="entry name" value="ATP-BINDING CASSETTE SUB-FAMILY B MEMBER 10, MITOCHONDRIAL"/>
    <property type="match status" value="1"/>
</dbReference>
<dbReference type="PROSITE" id="PS00211">
    <property type="entry name" value="ABC_TRANSPORTER_1"/>
    <property type="match status" value="1"/>
</dbReference>
<dbReference type="InterPro" id="IPR036640">
    <property type="entry name" value="ABC1_TM_sf"/>
</dbReference>
<name>A0ABW9QS69_9ACTN</name>